<dbReference type="EMBL" id="MCGR01000013">
    <property type="protein sequence ID" value="ORY87420.1"/>
    <property type="molecule type" value="Genomic_DNA"/>
</dbReference>
<dbReference type="FunCoup" id="A0A1Y2FTS8">
    <property type="interactions" value="22"/>
</dbReference>
<feature type="transmembrane region" description="Helical" evidence="6">
    <location>
        <begin position="360"/>
        <end position="378"/>
    </location>
</feature>
<evidence type="ECO:0000313" key="8">
    <source>
        <dbReference type="EMBL" id="ORY87420.1"/>
    </source>
</evidence>
<dbReference type="STRING" id="106004.A0A1Y2FTS8"/>
<feature type="transmembrane region" description="Helical" evidence="6">
    <location>
        <begin position="223"/>
        <end position="243"/>
    </location>
</feature>
<dbReference type="GO" id="GO:0022857">
    <property type="term" value="F:transmembrane transporter activity"/>
    <property type="evidence" value="ECO:0007669"/>
    <property type="project" value="InterPro"/>
</dbReference>
<feature type="transmembrane region" description="Helical" evidence="6">
    <location>
        <begin position="452"/>
        <end position="471"/>
    </location>
</feature>
<dbReference type="OrthoDB" id="2962993at2759"/>
<dbReference type="InParanoid" id="A0A1Y2FTS8"/>
<dbReference type="AlphaFoldDB" id="A0A1Y2FTS8"/>
<dbReference type="Proteomes" id="UP000193467">
    <property type="component" value="Unassembled WGS sequence"/>
</dbReference>
<feature type="transmembrane region" description="Helical" evidence="6">
    <location>
        <begin position="384"/>
        <end position="407"/>
    </location>
</feature>
<feature type="domain" description="Major facilitator superfamily (MFS) profile" evidence="7">
    <location>
        <begin position="57"/>
        <end position="478"/>
    </location>
</feature>
<dbReference type="SUPFAM" id="SSF103473">
    <property type="entry name" value="MFS general substrate transporter"/>
    <property type="match status" value="1"/>
</dbReference>
<dbReference type="Gene3D" id="1.20.1250.20">
    <property type="entry name" value="MFS general substrate transporter like domains"/>
    <property type="match status" value="2"/>
</dbReference>
<feature type="transmembrane region" description="Helical" evidence="6">
    <location>
        <begin position="154"/>
        <end position="176"/>
    </location>
</feature>
<gene>
    <name evidence="8" type="ORF">BCR35DRAFT_38191</name>
</gene>
<feature type="transmembrane region" description="Helical" evidence="6">
    <location>
        <begin position="419"/>
        <end position="440"/>
    </location>
</feature>
<comment type="subcellular location">
    <subcellularLocation>
        <location evidence="1">Membrane</location>
        <topology evidence="1">Multi-pass membrane protein</topology>
    </subcellularLocation>
</comment>
<dbReference type="PROSITE" id="PS50850">
    <property type="entry name" value="MFS"/>
    <property type="match status" value="1"/>
</dbReference>
<feature type="transmembrane region" description="Helical" evidence="6">
    <location>
        <begin position="129"/>
        <end position="148"/>
    </location>
</feature>
<evidence type="ECO:0000256" key="5">
    <source>
        <dbReference type="ARBA" id="ARBA00023136"/>
    </source>
</evidence>
<reference evidence="8 9" key="1">
    <citation type="submission" date="2016-07" db="EMBL/GenBank/DDBJ databases">
        <title>Pervasive Adenine N6-methylation of Active Genes in Fungi.</title>
        <authorList>
            <consortium name="DOE Joint Genome Institute"/>
            <person name="Mondo S.J."/>
            <person name="Dannebaum R.O."/>
            <person name="Kuo R.C."/>
            <person name="Labutti K."/>
            <person name="Haridas S."/>
            <person name="Kuo A."/>
            <person name="Salamov A."/>
            <person name="Ahrendt S.R."/>
            <person name="Lipzen A."/>
            <person name="Sullivan W."/>
            <person name="Andreopoulos W.B."/>
            <person name="Clum A."/>
            <person name="Lindquist E."/>
            <person name="Daum C."/>
            <person name="Ramamoorthy G.K."/>
            <person name="Gryganskyi A."/>
            <person name="Culley D."/>
            <person name="Magnuson J.K."/>
            <person name="James T.Y."/>
            <person name="O'Malley M.A."/>
            <person name="Stajich J.E."/>
            <person name="Spatafora J.W."/>
            <person name="Visel A."/>
            <person name="Grigoriev I.V."/>
        </authorList>
    </citation>
    <scope>NUCLEOTIDE SEQUENCE [LARGE SCALE GENOMIC DNA]</scope>
    <source>
        <strain evidence="8 9">62-1032</strain>
    </source>
</reference>
<dbReference type="FunFam" id="1.20.1250.20:FF:000013">
    <property type="entry name" value="MFS general substrate transporter"/>
    <property type="match status" value="1"/>
</dbReference>
<feature type="transmembrane region" description="Helical" evidence="6">
    <location>
        <begin position="57"/>
        <end position="76"/>
    </location>
</feature>
<evidence type="ECO:0000256" key="2">
    <source>
        <dbReference type="ARBA" id="ARBA00022448"/>
    </source>
</evidence>
<feature type="transmembrane region" description="Helical" evidence="6">
    <location>
        <begin position="188"/>
        <end position="211"/>
    </location>
</feature>
<protein>
    <submittedName>
        <fullName evidence="8">Permease of the major facilitator superfamily</fullName>
    </submittedName>
</protein>
<proteinExistence type="predicted"/>
<comment type="caution">
    <text evidence="8">The sequence shown here is derived from an EMBL/GenBank/DDBJ whole genome shotgun (WGS) entry which is preliminary data.</text>
</comment>
<dbReference type="GO" id="GO:0016020">
    <property type="term" value="C:membrane"/>
    <property type="evidence" value="ECO:0007669"/>
    <property type="project" value="UniProtKB-SubCell"/>
</dbReference>
<dbReference type="InterPro" id="IPR036259">
    <property type="entry name" value="MFS_trans_sf"/>
</dbReference>
<keyword evidence="9" id="KW-1185">Reference proteome</keyword>
<keyword evidence="3 6" id="KW-0812">Transmembrane</keyword>
<dbReference type="InterPro" id="IPR011701">
    <property type="entry name" value="MFS"/>
</dbReference>
<feature type="transmembrane region" description="Helical" evidence="6">
    <location>
        <begin position="335"/>
        <end position="353"/>
    </location>
</feature>
<dbReference type="PANTHER" id="PTHR43791">
    <property type="entry name" value="PERMEASE-RELATED"/>
    <property type="match status" value="1"/>
</dbReference>
<evidence type="ECO:0000259" key="7">
    <source>
        <dbReference type="PROSITE" id="PS50850"/>
    </source>
</evidence>
<dbReference type="FunFam" id="1.20.1250.20:FF:000018">
    <property type="entry name" value="MFS transporter permease"/>
    <property type="match status" value="1"/>
</dbReference>
<dbReference type="InterPro" id="IPR020846">
    <property type="entry name" value="MFS_dom"/>
</dbReference>
<sequence length="510" mass="55977">MSDFNRSASLEKQEVHHSTLDEVALKGHAATDKYGHALVEIDHKAEAALRRKLDLRIVPMISLLYLFCFIDRANIGNARVAGLEKDLGILPPTHGGYGYNLLLTAFYVAYVAFELPCNFICKKVGPGRFIPILSFAFGLFSFVMAFVHNFGQAFAVRFLLGVAEAGVFPGMAYYLSRFYRKDELGFRFALYIVCAPLAGAFGGLLASGFLSCPGFGMVHSWRIIFFSEGLITMGLAIVSWFVLADSPEAAKWLTAEEKALCAARIKSENVGSVEVLDSMHGSVVRQALFNPTTLVITLIFLLDNITVQGMGFFLPSIIKTIYPTKTTVQLQLQTVPPYIVGAAATLLIPYLSWKTSRRALYMFMSAPFIMVGYAMFLGSTEPKIRYAATFLIAIGAFSFGAMCNSWAGINTTSDTARAATIGMVVFGGNLGGLVATWSYLPRFSPNQIPGNSLNLGTSSLIFILVGGLWAWQVRQNKKKEQGRDDHILEGKSAEEIAMLGQKHPGFRYRT</sequence>
<dbReference type="PANTHER" id="PTHR43791:SF48">
    <property type="entry name" value="TRANSPORTER, PUTATIVE (AFU_ORTHOLOGUE AFUA_4G01000)-RELATED"/>
    <property type="match status" value="1"/>
</dbReference>
<evidence type="ECO:0000256" key="4">
    <source>
        <dbReference type="ARBA" id="ARBA00022989"/>
    </source>
</evidence>
<name>A0A1Y2FTS8_9BASI</name>
<keyword evidence="4 6" id="KW-1133">Transmembrane helix</keyword>
<feature type="transmembrane region" description="Helical" evidence="6">
    <location>
        <begin position="294"/>
        <end position="315"/>
    </location>
</feature>
<feature type="transmembrane region" description="Helical" evidence="6">
    <location>
        <begin position="96"/>
        <end position="117"/>
    </location>
</feature>
<dbReference type="Pfam" id="PF07690">
    <property type="entry name" value="MFS_1"/>
    <property type="match status" value="1"/>
</dbReference>
<evidence type="ECO:0000256" key="1">
    <source>
        <dbReference type="ARBA" id="ARBA00004141"/>
    </source>
</evidence>
<evidence type="ECO:0000256" key="3">
    <source>
        <dbReference type="ARBA" id="ARBA00022692"/>
    </source>
</evidence>
<evidence type="ECO:0000256" key="6">
    <source>
        <dbReference type="SAM" id="Phobius"/>
    </source>
</evidence>
<keyword evidence="2" id="KW-0813">Transport</keyword>
<accession>A0A1Y2FTS8</accession>
<keyword evidence="5 6" id="KW-0472">Membrane</keyword>
<evidence type="ECO:0000313" key="9">
    <source>
        <dbReference type="Proteomes" id="UP000193467"/>
    </source>
</evidence>
<organism evidence="8 9">
    <name type="scientific">Leucosporidium creatinivorum</name>
    <dbReference type="NCBI Taxonomy" id="106004"/>
    <lineage>
        <taxon>Eukaryota</taxon>
        <taxon>Fungi</taxon>
        <taxon>Dikarya</taxon>
        <taxon>Basidiomycota</taxon>
        <taxon>Pucciniomycotina</taxon>
        <taxon>Microbotryomycetes</taxon>
        <taxon>Leucosporidiales</taxon>
        <taxon>Leucosporidium</taxon>
    </lineage>
</organism>